<comment type="caution">
    <text evidence="1">The sequence shown here is derived from an EMBL/GenBank/DDBJ whole genome shotgun (WGS) entry which is preliminary data.</text>
</comment>
<dbReference type="InterPro" id="IPR046105">
    <property type="entry name" value="DUF6042"/>
</dbReference>
<accession>A0AAV4LD39</accession>
<name>A0AAV4LD39_9BACL</name>
<reference evidence="1" key="1">
    <citation type="journal article" date="2023" name="Int. J. Syst. Evol. Microbiol.">
        <title>Collibacillus ludicampi gen. nov., sp. nov., a new soil bacterium of the family Alicyclobacillaceae.</title>
        <authorList>
            <person name="Jojima T."/>
            <person name="Ioku Y."/>
            <person name="Fukuta Y."/>
            <person name="Shirasaka N."/>
            <person name="Matsumura Y."/>
            <person name="Mori M."/>
        </authorList>
    </citation>
    <scope>NUCLEOTIDE SEQUENCE</scope>
    <source>
        <strain evidence="1">TP075</strain>
    </source>
</reference>
<dbReference type="Proteomes" id="UP001057291">
    <property type="component" value="Unassembled WGS sequence"/>
</dbReference>
<evidence type="ECO:0000313" key="1">
    <source>
        <dbReference type="EMBL" id="GIM45624.1"/>
    </source>
</evidence>
<proteinExistence type="predicted"/>
<sequence length="159" mass="18629">MTTPASYRRDEEMSSTIIPKQNSWSLVSDVLFKAQWMRFLPLDGMIVYPLLIQAATHKQNLEEVVSYLKRHLVFQKDKDLVNRREAELRLIYERSGYSYPETVEELLDLIIRFGLLRKITCEDKTRLALIDCGCIPSPENVLNLTRREIQILEAIRTRS</sequence>
<keyword evidence="2" id="KW-1185">Reference proteome</keyword>
<gene>
    <name evidence="1" type="ORF">DNHGIG_11730</name>
</gene>
<evidence type="ECO:0000313" key="2">
    <source>
        <dbReference type="Proteomes" id="UP001057291"/>
    </source>
</evidence>
<dbReference type="Pfam" id="PF19508">
    <property type="entry name" value="DUF6042"/>
    <property type="match status" value="1"/>
</dbReference>
<dbReference type="AlphaFoldDB" id="A0AAV4LD39"/>
<organism evidence="1 2">
    <name type="scientific">Collibacillus ludicampi</name>
    <dbReference type="NCBI Taxonomy" id="2771369"/>
    <lineage>
        <taxon>Bacteria</taxon>
        <taxon>Bacillati</taxon>
        <taxon>Bacillota</taxon>
        <taxon>Bacilli</taxon>
        <taxon>Bacillales</taxon>
        <taxon>Alicyclobacillaceae</taxon>
        <taxon>Collibacillus</taxon>
    </lineage>
</organism>
<dbReference type="EMBL" id="BOQE01000001">
    <property type="protein sequence ID" value="GIM45624.1"/>
    <property type="molecule type" value="Genomic_DNA"/>
</dbReference>
<protein>
    <submittedName>
        <fullName evidence="1">Uncharacterized protein</fullName>
    </submittedName>
</protein>